<dbReference type="EMBL" id="FXYF01000003">
    <property type="protein sequence ID" value="SMX37471.1"/>
    <property type="molecule type" value="Genomic_DNA"/>
</dbReference>
<sequence length="357" mass="40127">MFRWTDRAGVAQDLFLQQSGALIDEARAKEICSSLEMPEHWMLQAPPEIPSAFINMVEGLSQAFRNPQNGISVGSDRAFDIRLNGREFRFPFDALPKDKNKPDDRFLEVFLECINSLEIQLPADSVLVRQMDLEETETDIRAISEAENHKIEFADGPDGARVWRLTTQGGQHREASVQTTVDANQRRRVGDAGTMVAVNQLALPNAPSGANGSVVSYRPRLSVFGLDSPGRLFQRARGRSVSEANFTGFDRDYERPEVDRQRIVDFVTRIVNDGDRIAVDPDGQSADPTDDRDSVEILGNDIDLMAMVRTKNAARTGGNISQRAYREHEERSKEHGHEKSPDRDRDKGKGKEEEHEH</sequence>
<name>A0A238K3G4_9RHOB</name>
<proteinExistence type="predicted"/>
<dbReference type="AlphaFoldDB" id="A0A238K3G4"/>
<accession>A0A238K3G4</accession>
<evidence type="ECO:0000313" key="3">
    <source>
        <dbReference type="Proteomes" id="UP000207598"/>
    </source>
</evidence>
<gene>
    <name evidence="2" type="ORF">MAA8898_01155</name>
</gene>
<organism evidence="2 3">
    <name type="scientific">Maliponia aquimaris</name>
    <dbReference type="NCBI Taxonomy" id="1673631"/>
    <lineage>
        <taxon>Bacteria</taxon>
        <taxon>Pseudomonadati</taxon>
        <taxon>Pseudomonadota</taxon>
        <taxon>Alphaproteobacteria</taxon>
        <taxon>Rhodobacterales</taxon>
        <taxon>Paracoccaceae</taxon>
        <taxon>Maliponia</taxon>
    </lineage>
</organism>
<feature type="compositionally biased region" description="Basic and acidic residues" evidence="1">
    <location>
        <begin position="324"/>
        <end position="357"/>
    </location>
</feature>
<dbReference type="Proteomes" id="UP000207598">
    <property type="component" value="Unassembled WGS sequence"/>
</dbReference>
<evidence type="ECO:0000313" key="2">
    <source>
        <dbReference type="EMBL" id="SMX37471.1"/>
    </source>
</evidence>
<reference evidence="2 3" key="1">
    <citation type="submission" date="2017-05" db="EMBL/GenBank/DDBJ databases">
        <authorList>
            <person name="Song R."/>
            <person name="Chenine A.L."/>
            <person name="Ruprecht R.M."/>
        </authorList>
    </citation>
    <scope>NUCLEOTIDE SEQUENCE [LARGE SCALE GENOMIC DNA]</scope>
    <source>
        <strain evidence="2 3">CECT 8898</strain>
    </source>
</reference>
<evidence type="ECO:0000256" key="1">
    <source>
        <dbReference type="SAM" id="MobiDB-lite"/>
    </source>
</evidence>
<keyword evidence="3" id="KW-1185">Reference proteome</keyword>
<feature type="region of interest" description="Disordered" evidence="1">
    <location>
        <begin position="313"/>
        <end position="357"/>
    </location>
</feature>
<protein>
    <submittedName>
        <fullName evidence="2">Uncharacterized protein</fullName>
    </submittedName>
</protein>